<feature type="transmembrane region" description="Helical" evidence="5">
    <location>
        <begin position="257"/>
        <end position="273"/>
    </location>
</feature>
<dbReference type="Pfam" id="PF04932">
    <property type="entry name" value="Wzy_C"/>
    <property type="match status" value="1"/>
</dbReference>
<dbReference type="PANTHER" id="PTHR37422:SF13">
    <property type="entry name" value="LIPOPOLYSACCHARIDE BIOSYNTHESIS PROTEIN PA4999-RELATED"/>
    <property type="match status" value="1"/>
</dbReference>
<feature type="transmembrane region" description="Helical" evidence="5">
    <location>
        <begin position="175"/>
        <end position="192"/>
    </location>
</feature>
<feature type="transmembrane region" description="Helical" evidence="5">
    <location>
        <begin position="301"/>
        <end position="320"/>
    </location>
</feature>
<name>A0A6P1VSU6_9BACT</name>
<feature type="transmembrane region" description="Helical" evidence="5">
    <location>
        <begin position="40"/>
        <end position="59"/>
    </location>
</feature>
<evidence type="ECO:0000313" key="7">
    <source>
        <dbReference type="EMBL" id="QHV95050.1"/>
    </source>
</evidence>
<sequence length="498" mass="56224">MAQSIFSLSNRSSNQFWLYSLAGGLYTVGAGYLISKLGGAGAVLAILAPLLLGLLILVFLEPRFGLFLYLQLCFIVGFARFVHVSVPAGLLVDGVLALTLLSLFLNGQRMEWSRLRSPAFFFVAIWFLYTVIELFNPEAPYRPAWFFHVRAFSLHWFLVACMVLVAPITRKDVRIFVNSWLIWSFLAALWSFKQQYIGLSPDELAWLYSGNNAKTHLLFGQLRAFSFYSDAAQFGAEMAGATLVALIRVFEEKKVHYKAAYALLTLIFFWGYAVSGTRSALFVLLAGFPFYLLLKRDFMKLLIGFAFAVPLFLLLMYTSVGSSNYQVQRMRSALTPMNDPSFILRLQNQAKLRTYLQDLPFGAGIGTSTDMGARFSPWHWAAQIPPDSWYVELWIETGRVGVTLYILMLTGLAGLGVYQVWRLKDPWMIKVMYGFLAEFFGIAVMGYSNPVLGQFPTNSVVFISTILIATSYRWDRKPETSDSDIDQPLPAPLHYEAI</sequence>
<feature type="transmembrane region" description="Helical" evidence="5">
    <location>
        <begin position="66"/>
        <end position="82"/>
    </location>
</feature>
<comment type="subcellular location">
    <subcellularLocation>
        <location evidence="1">Membrane</location>
        <topology evidence="1">Multi-pass membrane protein</topology>
    </subcellularLocation>
</comment>
<protein>
    <submittedName>
        <fullName evidence="7">O-antigen ligase domain-containing protein</fullName>
    </submittedName>
</protein>
<feature type="transmembrane region" description="Helical" evidence="5">
    <location>
        <begin position="119"/>
        <end position="135"/>
    </location>
</feature>
<gene>
    <name evidence="7" type="ORF">GJR95_08460</name>
</gene>
<evidence type="ECO:0000256" key="5">
    <source>
        <dbReference type="SAM" id="Phobius"/>
    </source>
</evidence>
<dbReference type="GO" id="GO:0016874">
    <property type="term" value="F:ligase activity"/>
    <property type="evidence" value="ECO:0007669"/>
    <property type="project" value="UniProtKB-KW"/>
</dbReference>
<evidence type="ECO:0000256" key="4">
    <source>
        <dbReference type="ARBA" id="ARBA00023136"/>
    </source>
</evidence>
<evidence type="ECO:0000256" key="1">
    <source>
        <dbReference type="ARBA" id="ARBA00004141"/>
    </source>
</evidence>
<feature type="transmembrane region" description="Helical" evidence="5">
    <location>
        <begin position="231"/>
        <end position="250"/>
    </location>
</feature>
<feature type="transmembrane region" description="Helical" evidence="5">
    <location>
        <begin position="147"/>
        <end position="168"/>
    </location>
</feature>
<dbReference type="RefSeq" id="WP_162385465.1">
    <property type="nucleotide sequence ID" value="NZ_CP045997.1"/>
</dbReference>
<feature type="domain" description="O-antigen ligase-related" evidence="6">
    <location>
        <begin position="264"/>
        <end position="406"/>
    </location>
</feature>
<dbReference type="KEGG" id="senf:GJR95_08460"/>
<keyword evidence="3 5" id="KW-1133">Transmembrane helix</keyword>
<dbReference type="Proteomes" id="UP000464577">
    <property type="component" value="Chromosome"/>
</dbReference>
<organism evidence="7 8">
    <name type="scientific">Spirosoma endbachense</name>
    <dbReference type="NCBI Taxonomy" id="2666025"/>
    <lineage>
        <taxon>Bacteria</taxon>
        <taxon>Pseudomonadati</taxon>
        <taxon>Bacteroidota</taxon>
        <taxon>Cytophagia</taxon>
        <taxon>Cytophagales</taxon>
        <taxon>Cytophagaceae</taxon>
        <taxon>Spirosoma</taxon>
    </lineage>
</organism>
<keyword evidence="8" id="KW-1185">Reference proteome</keyword>
<dbReference type="AlphaFoldDB" id="A0A6P1VSU6"/>
<evidence type="ECO:0000259" key="6">
    <source>
        <dbReference type="Pfam" id="PF04932"/>
    </source>
</evidence>
<dbReference type="InterPro" id="IPR007016">
    <property type="entry name" value="O-antigen_ligase-rel_domated"/>
</dbReference>
<feature type="transmembrane region" description="Helical" evidence="5">
    <location>
        <begin position="88"/>
        <end position="107"/>
    </location>
</feature>
<reference evidence="7 8" key="1">
    <citation type="submission" date="2019-11" db="EMBL/GenBank/DDBJ databases">
        <title>Spirosoma endbachense sp. nov., isolated from a natural salt meadow.</title>
        <authorList>
            <person name="Rojas J."/>
            <person name="Ambika Manirajan B."/>
            <person name="Ratering S."/>
            <person name="Suarez C."/>
            <person name="Geissler-Plaum R."/>
            <person name="Schnell S."/>
        </authorList>
    </citation>
    <scope>NUCLEOTIDE SEQUENCE [LARGE SCALE GENOMIC DNA]</scope>
    <source>
        <strain evidence="7 8">I-24</strain>
    </source>
</reference>
<dbReference type="PANTHER" id="PTHR37422">
    <property type="entry name" value="TEICHURONIC ACID BIOSYNTHESIS PROTEIN TUAE"/>
    <property type="match status" value="1"/>
</dbReference>
<evidence type="ECO:0000256" key="2">
    <source>
        <dbReference type="ARBA" id="ARBA00022692"/>
    </source>
</evidence>
<feature type="transmembrane region" description="Helical" evidence="5">
    <location>
        <begin position="433"/>
        <end position="449"/>
    </location>
</feature>
<dbReference type="InterPro" id="IPR051533">
    <property type="entry name" value="WaaL-like"/>
</dbReference>
<feature type="transmembrane region" description="Helical" evidence="5">
    <location>
        <begin position="402"/>
        <end position="421"/>
    </location>
</feature>
<dbReference type="GO" id="GO:0016020">
    <property type="term" value="C:membrane"/>
    <property type="evidence" value="ECO:0007669"/>
    <property type="project" value="UniProtKB-SubCell"/>
</dbReference>
<feature type="transmembrane region" description="Helical" evidence="5">
    <location>
        <begin position="16"/>
        <end position="34"/>
    </location>
</feature>
<keyword evidence="7" id="KW-0436">Ligase</keyword>
<keyword evidence="2 5" id="KW-0812">Transmembrane</keyword>
<dbReference type="EMBL" id="CP045997">
    <property type="protein sequence ID" value="QHV95050.1"/>
    <property type="molecule type" value="Genomic_DNA"/>
</dbReference>
<proteinExistence type="predicted"/>
<accession>A0A6P1VSU6</accession>
<keyword evidence="4 5" id="KW-0472">Membrane</keyword>
<evidence type="ECO:0000313" key="8">
    <source>
        <dbReference type="Proteomes" id="UP000464577"/>
    </source>
</evidence>
<evidence type="ECO:0000256" key="3">
    <source>
        <dbReference type="ARBA" id="ARBA00022989"/>
    </source>
</evidence>